<dbReference type="EMBL" id="JANSHE010001285">
    <property type="protein sequence ID" value="KAJ3003461.1"/>
    <property type="molecule type" value="Genomic_DNA"/>
</dbReference>
<keyword evidence="2" id="KW-1185">Reference proteome</keyword>
<proteinExistence type="predicted"/>
<protein>
    <submittedName>
        <fullName evidence="1">Uncharacterized protein</fullName>
    </submittedName>
</protein>
<organism evidence="1 2">
    <name type="scientific">Trametes sanguinea</name>
    <dbReference type="NCBI Taxonomy" id="158606"/>
    <lineage>
        <taxon>Eukaryota</taxon>
        <taxon>Fungi</taxon>
        <taxon>Dikarya</taxon>
        <taxon>Basidiomycota</taxon>
        <taxon>Agaricomycotina</taxon>
        <taxon>Agaricomycetes</taxon>
        <taxon>Polyporales</taxon>
        <taxon>Polyporaceae</taxon>
        <taxon>Trametes</taxon>
    </lineage>
</organism>
<sequence>MSIDNDRGWRAALVLVMMKQRQHGVDLGGWELGAQTCAAKPGECRDRNSKGHGQLVQAIRLFSKLMKDANAGVRDYAPVLSRSSLGGPSHCSAGVVLSLVLGRISCSSARSQAEGCGAVRA</sequence>
<accession>A0ACC1PWJ7</accession>
<evidence type="ECO:0000313" key="1">
    <source>
        <dbReference type="EMBL" id="KAJ3003461.1"/>
    </source>
</evidence>
<dbReference type="Proteomes" id="UP001144978">
    <property type="component" value="Unassembled WGS sequence"/>
</dbReference>
<evidence type="ECO:0000313" key="2">
    <source>
        <dbReference type="Proteomes" id="UP001144978"/>
    </source>
</evidence>
<comment type="caution">
    <text evidence="1">The sequence shown here is derived from an EMBL/GenBank/DDBJ whole genome shotgun (WGS) entry which is preliminary data.</text>
</comment>
<reference evidence="1" key="1">
    <citation type="submission" date="2022-08" db="EMBL/GenBank/DDBJ databases">
        <title>Genome Sequence of Pycnoporus sanguineus.</title>
        <authorList>
            <person name="Buettner E."/>
        </authorList>
    </citation>
    <scope>NUCLEOTIDE SEQUENCE</scope>
    <source>
        <strain evidence="1">CG-C14</strain>
    </source>
</reference>
<name>A0ACC1PWJ7_9APHY</name>
<gene>
    <name evidence="1" type="ORF">NUW54_g5285</name>
</gene>